<dbReference type="InterPro" id="IPR008972">
    <property type="entry name" value="Cupredoxin"/>
</dbReference>
<accession>A0A1X7S8Z2</accession>
<dbReference type="SUPFAM" id="SSF49503">
    <property type="entry name" value="Cupredoxins"/>
    <property type="match status" value="1"/>
</dbReference>
<evidence type="ECO:0008006" key="5">
    <source>
        <dbReference type="Google" id="ProtNLM"/>
    </source>
</evidence>
<dbReference type="PANTHER" id="PTHR34883">
    <property type="entry name" value="SERINE-RICH PROTEIN, PUTATIVE-RELATED-RELATED"/>
    <property type="match status" value="1"/>
</dbReference>
<dbReference type="AlphaFoldDB" id="A0A1X7S8Z2"/>
<dbReference type="Proteomes" id="UP000215127">
    <property type="component" value="Chromosome 12"/>
</dbReference>
<dbReference type="EMBL" id="LT853703">
    <property type="protein sequence ID" value="SMQ55980.1"/>
    <property type="molecule type" value="Genomic_DNA"/>
</dbReference>
<keyword evidence="2" id="KW-0732">Signal</keyword>
<evidence type="ECO:0000256" key="2">
    <source>
        <dbReference type="SAM" id="SignalP"/>
    </source>
</evidence>
<organism evidence="3 4">
    <name type="scientific">Zymoseptoria tritici (strain ST99CH_3D7)</name>
    <dbReference type="NCBI Taxonomy" id="1276538"/>
    <lineage>
        <taxon>Eukaryota</taxon>
        <taxon>Fungi</taxon>
        <taxon>Dikarya</taxon>
        <taxon>Ascomycota</taxon>
        <taxon>Pezizomycotina</taxon>
        <taxon>Dothideomycetes</taxon>
        <taxon>Dothideomycetidae</taxon>
        <taxon>Mycosphaerellales</taxon>
        <taxon>Mycosphaerellaceae</taxon>
        <taxon>Zymoseptoria</taxon>
    </lineage>
</organism>
<dbReference type="PANTHER" id="PTHR34883:SF20">
    <property type="entry name" value="PHYTOCYANIN DOMAIN-CONTAINING PROTEIN"/>
    <property type="match status" value="1"/>
</dbReference>
<name>A0A1X7S8Z2_ZYMT9</name>
<dbReference type="InterPro" id="IPR052953">
    <property type="entry name" value="Ser-rich/MCO-related"/>
</dbReference>
<sequence length="269" mass="26482">MHSTLSIASALAVLAGQTLAVTHMVMTDGIAFSPSSVSNVASGDEISVTFSTQIPHNIISSTFDAPCTYNEAGGVASLTYKKGEVFVFKVNSTDPQWFYCSVGDHCNEGMIFAINPSSTETVEEAQNKAANADITLANNEVAIGGAVGGSGSSSGDMSGMSGMSMSSGSMSSGSMTMDMSSGSMTMDMSSGSMTMDMSSMPSMASTMTMASGGMSMSSGRASGSGAMATGGSMTSSAAPASQTGGAATVAGGSVALAGALLAGAAAFAL</sequence>
<evidence type="ECO:0000313" key="3">
    <source>
        <dbReference type="EMBL" id="SMQ55980.1"/>
    </source>
</evidence>
<protein>
    <recommendedName>
        <fullName evidence="5">Phytocyanin domain-containing protein</fullName>
    </recommendedName>
</protein>
<reference evidence="3 4" key="1">
    <citation type="submission" date="2016-06" db="EMBL/GenBank/DDBJ databases">
        <authorList>
            <person name="Kjaerup R.B."/>
            <person name="Dalgaard T.S."/>
            <person name="Juul-Madsen H.R."/>
        </authorList>
    </citation>
    <scope>NUCLEOTIDE SEQUENCE [LARGE SCALE GENOMIC DNA]</scope>
</reference>
<feature type="chain" id="PRO_5012665709" description="Phytocyanin domain-containing protein" evidence="2">
    <location>
        <begin position="21"/>
        <end position="269"/>
    </location>
</feature>
<evidence type="ECO:0000256" key="1">
    <source>
        <dbReference type="SAM" id="MobiDB-lite"/>
    </source>
</evidence>
<gene>
    <name evidence="3" type="ORF">ZT3D7_G11135</name>
</gene>
<feature type="region of interest" description="Disordered" evidence="1">
    <location>
        <begin position="211"/>
        <end position="244"/>
    </location>
</feature>
<evidence type="ECO:0000313" key="4">
    <source>
        <dbReference type="Proteomes" id="UP000215127"/>
    </source>
</evidence>
<dbReference type="Gene3D" id="2.60.40.420">
    <property type="entry name" value="Cupredoxins - blue copper proteins"/>
    <property type="match status" value="1"/>
</dbReference>
<keyword evidence="4" id="KW-1185">Reference proteome</keyword>
<feature type="signal peptide" evidence="2">
    <location>
        <begin position="1"/>
        <end position="20"/>
    </location>
</feature>
<dbReference type="STRING" id="1276538.A0A1X7S8Z2"/>
<proteinExistence type="predicted"/>